<dbReference type="EMBL" id="JAHBCL010000001">
    <property type="protein sequence ID" value="MBS7525151.1"/>
    <property type="molecule type" value="Genomic_DNA"/>
</dbReference>
<proteinExistence type="predicted"/>
<dbReference type="PROSITE" id="PS50111">
    <property type="entry name" value="CHEMOTAXIS_TRANSDUC_2"/>
    <property type="match status" value="1"/>
</dbReference>
<keyword evidence="5" id="KW-1185">Reference proteome</keyword>
<reference evidence="4 5" key="1">
    <citation type="submission" date="2021-05" db="EMBL/GenBank/DDBJ databases">
        <title>Fusibacter ferrireducens sp. nov., an anaerobic, sulfur- and Fe-reducing bacterium isolated from the mangrove sediment.</title>
        <authorList>
            <person name="Qiu D."/>
        </authorList>
    </citation>
    <scope>NUCLEOTIDE SEQUENCE [LARGE SCALE GENOMIC DNA]</scope>
    <source>
        <strain evidence="4 5">DSM 12116</strain>
    </source>
</reference>
<dbReference type="InterPro" id="IPR004089">
    <property type="entry name" value="MCPsignal_dom"/>
</dbReference>
<evidence type="ECO:0000259" key="3">
    <source>
        <dbReference type="PROSITE" id="PS50111"/>
    </source>
</evidence>
<evidence type="ECO:0000313" key="5">
    <source>
        <dbReference type="Proteomes" id="UP000746471"/>
    </source>
</evidence>
<dbReference type="Pfam" id="PF12974">
    <property type="entry name" value="Phosphonate-bd"/>
    <property type="match status" value="1"/>
</dbReference>
<dbReference type="RefSeq" id="WP_213234938.1">
    <property type="nucleotide sequence ID" value="NZ_JAHBCL010000001.1"/>
</dbReference>
<keyword evidence="1 2" id="KW-0807">Transducer</keyword>
<protein>
    <submittedName>
        <fullName evidence="4">PhnD/SsuA/transferrin family substrate-binding protein</fullName>
    </submittedName>
</protein>
<dbReference type="Pfam" id="PF00015">
    <property type="entry name" value="MCPsignal"/>
    <property type="match status" value="1"/>
</dbReference>
<evidence type="ECO:0000256" key="2">
    <source>
        <dbReference type="PROSITE-ProRule" id="PRU00284"/>
    </source>
</evidence>
<dbReference type="Gene3D" id="3.40.190.10">
    <property type="entry name" value="Periplasmic binding protein-like II"/>
    <property type="match status" value="2"/>
</dbReference>
<accession>A0ABS5PKR1</accession>
<dbReference type="PANTHER" id="PTHR32089:SF112">
    <property type="entry name" value="LYSOZYME-LIKE PROTEIN-RELATED"/>
    <property type="match status" value="1"/>
</dbReference>
<dbReference type="SUPFAM" id="SSF58104">
    <property type="entry name" value="Methyl-accepting chemotaxis protein (MCP) signaling domain"/>
    <property type="match status" value="1"/>
</dbReference>
<gene>
    <name evidence="4" type="ORF">KHM83_00525</name>
</gene>
<dbReference type="PANTHER" id="PTHR32089">
    <property type="entry name" value="METHYL-ACCEPTING CHEMOTAXIS PROTEIN MCPB"/>
    <property type="match status" value="1"/>
</dbReference>
<dbReference type="SUPFAM" id="SSF53850">
    <property type="entry name" value="Periplasmic binding protein-like II"/>
    <property type="match status" value="1"/>
</dbReference>
<evidence type="ECO:0000313" key="4">
    <source>
        <dbReference type="EMBL" id="MBS7525151.1"/>
    </source>
</evidence>
<evidence type="ECO:0000256" key="1">
    <source>
        <dbReference type="ARBA" id="ARBA00023224"/>
    </source>
</evidence>
<feature type="domain" description="Methyl-accepting transducer" evidence="3">
    <location>
        <begin position="59"/>
        <end position="272"/>
    </location>
</feature>
<dbReference type="Gene3D" id="1.10.287.950">
    <property type="entry name" value="Methyl-accepting chemotaxis protein"/>
    <property type="match status" value="1"/>
</dbReference>
<sequence>MIRQKHTKNVTVLKDQSSLFAYWASLDLHIKQIQWLSGEHHKFFRMMMTKMQDVLSYGEDNVASIEEINAAISELEALSIHTETVVSDLNATTSAWQGAFYKTKAIFNNIHVLNTQVLEANVETLAENKGLQSSAREIDAIIEYIRKIARQTHLLALNASIEAARAGEAGRGFAVVAQEINKLSSETEEATEKIEHIVDNFKSKTANLNISMAALSQQSQSVTHEISESQSVFEDFDHAFDAIASAVNSLESQTQQQRETTKGLHAAIATITTAITDTHEQTLETLSQTRELKHKNDELVAVYDSVEGIMIRMQKELDPTAAGAKLIVGINPFTSPMQIVSRYGPILEAIFQNDFVIYVPKDYESIQSDLVSGLIDIAWLSPFAYVQTAKTCALTPLVSPLVNGSANYRGYIISQQLSSLQQIQGKFGFVDENSASGYLYAKAKLSELQLPHEPVFLGSHDRVIEAVLKGEVVAGATYNEGLEHYGGNIAALKMLYETAPIPKDCIVANKHSESLDIESIKNRFTAYHGQNSASITGFIAIDDAAYDVVRSVKR</sequence>
<dbReference type="SMART" id="SM00283">
    <property type="entry name" value="MA"/>
    <property type="match status" value="1"/>
</dbReference>
<comment type="caution">
    <text evidence="4">The sequence shown here is derived from an EMBL/GenBank/DDBJ whole genome shotgun (WGS) entry which is preliminary data.</text>
</comment>
<organism evidence="4 5">
    <name type="scientific">Fusibacter paucivorans</name>
    <dbReference type="NCBI Taxonomy" id="76009"/>
    <lineage>
        <taxon>Bacteria</taxon>
        <taxon>Bacillati</taxon>
        <taxon>Bacillota</taxon>
        <taxon>Clostridia</taxon>
        <taxon>Eubacteriales</taxon>
        <taxon>Eubacteriales Family XII. Incertae Sedis</taxon>
        <taxon>Fusibacter</taxon>
    </lineage>
</organism>
<name>A0ABS5PKR1_9FIRM</name>
<dbReference type="Proteomes" id="UP000746471">
    <property type="component" value="Unassembled WGS sequence"/>
</dbReference>